<dbReference type="RefSeq" id="WP_014103081.1">
    <property type="nucleotide sequence ID" value="NC_016026.1"/>
</dbReference>
<evidence type="ECO:0000256" key="2">
    <source>
        <dbReference type="SAM" id="SignalP"/>
    </source>
</evidence>
<organism evidence="3 4">
    <name type="scientific">Micavibrio aeruginosavorus (strain ARL-13)</name>
    <dbReference type="NCBI Taxonomy" id="856793"/>
    <lineage>
        <taxon>Bacteria</taxon>
        <taxon>Pseudomonadati</taxon>
        <taxon>Bdellovibrionota</taxon>
        <taxon>Bdellovibrionia</taxon>
        <taxon>Bdellovibrionales</taxon>
        <taxon>Pseudobdellovibrionaceae</taxon>
        <taxon>Micavibrio</taxon>
    </lineage>
</organism>
<evidence type="ECO:0000313" key="4">
    <source>
        <dbReference type="Proteomes" id="UP000009286"/>
    </source>
</evidence>
<proteinExistence type="predicted"/>
<keyword evidence="2" id="KW-0732">Signal</keyword>
<feature type="region of interest" description="Disordered" evidence="1">
    <location>
        <begin position="35"/>
        <end position="57"/>
    </location>
</feature>
<dbReference type="OrthoDB" id="7163845at2"/>
<gene>
    <name evidence="3" type="ordered locus">MICA_1540</name>
</gene>
<dbReference type="HOGENOM" id="CLU_1203715_0_0_5"/>
<dbReference type="AlphaFoldDB" id="G2KPN9"/>
<dbReference type="EMBL" id="CP002382">
    <property type="protein sequence ID" value="AEP09858.1"/>
    <property type="molecule type" value="Genomic_DNA"/>
</dbReference>
<evidence type="ECO:0000256" key="1">
    <source>
        <dbReference type="SAM" id="MobiDB-lite"/>
    </source>
</evidence>
<keyword evidence="4" id="KW-1185">Reference proteome</keyword>
<dbReference type="STRING" id="856793.MICA_1540"/>
<feature type="signal peptide" evidence="2">
    <location>
        <begin position="1"/>
        <end position="31"/>
    </location>
</feature>
<name>G2KPN9_MICAA</name>
<feature type="chain" id="PRO_5003432685" evidence="2">
    <location>
        <begin position="32"/>
        <end position="230"/>
    </location>
</feature>
<sequence length="230" mass="25169">MMTFVQALHRRTLLGVSVLAVVAALSGPAMAQTGQYPDGVNPQTGQQVPRGQMGQPMPNQISAEDRAEAHARLVGMASTKNMLRDAAMSPESMPSLFFTAWQHALLQEAKQLFITRPPTSTELSSDGTVVSRPTGPREVSLGGILYSNKDNWTVWLNGVRITKDAIPKQILDIRVARQYIDLKWFDASTNLVFPIRLRPHERFNLDARIFLPGTGAETEAAGAGMDVAPF</sequence>
<evidence type="ECO:0000313" key="3">
    <source>
        <dbReference type="EMBL" id="AEP09858.1"/>
    </source>
</evidence>
<accession>G2KPN9</accession>
<dbReference type="Proteomes" id="UP000009286">
    <property type="component" value="Chromosome"/>
</dbReference>
<dbReference type="KEGG" id="mai:MICA_1540"/>
<protein>
    <submittedName>
        <fullName evidence="3">Uncharacterized protein</fullName>
    </submittedName>
</protein>
<reference evidence="3 4" key="1">
    <citation type="journal article" date="2011" name="BMC Genomics">
        <title>Genomic insights into an obligate epibiotic bacterial predator: Micavibrio aeruginosavorus ARL-13.</title>
        <authorList>
            <person name="Wang Z."/>
            <person name="Kadouri D."/>
            <person name="Wu M."/>
        </authorList>
    </citation>
    <scope>NUCLEOTIDE SEQUENCE [LARGE SCALE GENOMIC DNA]</scope>
    <source>
        <strain evidence="3 4">ARL-13</strain>
    </source>
</reference>